<dbReference type="GO" id="GO:0005829">
    <property type="term" value="C:cytosol"/>
    <property type="evidence" value="ECO:0007669"/>
    <property type="project" value="TreeGrafter"/>
</dbReference>
<dbReference type="AlphaFoldDB" id="A0A6J4M776"/>
<gene>
    <name evidence="12" type="ORF">AVDCRST_MAG24-1756</name>
</gene>
<dbReference type="PANTHER" id="PTHR42904">
    <property type="entry name" value="NUDIX HYDROLASE, NUDC SUBFAMILY"/>
    <property type="match status" value="1"/>
</dbReference>
<dbReference type="InterPro" id="IPR015376">
    <property type="entry name" value="Znr_NADH_PPase"/>
</dbReference>
<evidence type="ECO:0000256" key="9">
    <source>
        <dbReference type="ARBA" id="ARBA00023679"/>
    </source>
</evidence>
<dbReference type="Pfam" id="PF00293">
    <property type="entry name" value="NUDIX"/>
    <property type="match status" value="1"/>
</dbReference>
<evidence type="ECO:0000313" key="12">
    <source>
        <dbReference type="EMBL" id="CAA9350334.1"/>
    </source>
</evidence>
<dbReference type="GO" id="GO:0006742">
    <property type="term" value="P:NADP+ catabolic process"/>
    <property type="evidence" value="ECO:0007669"/>
    <property type="project" value="TreeGrafter"/>
</dbReference>
<comment type="cofactor">
    <cofactor evidence="2">
        <name>Zn(2+)</name>
        <dbReference type="ChEBI" id="CHEBI:29105"/>
    </cofactor>
</comment>
<dbReference type="Pfam" id="PF09297">
    <property type="entry name" value="Zn_ribbon_NUD"/>
    <property type="match status" value="1"/>
</dbReference>
<comment type="similarity">
    <text evidence="3">Belongs to the Nudix hydrolase family. NudC subfamily.</text>
</comment>
<evidence type="ECO:0000256" key="1">
    <source>
        <dbReference type="ARBA" id="ARBA00001946"/>
    </source>
</evidence>
<protein>
    <recommendedName>
        <fullName evidence="4">NAD(+) diphosphatase</fullName>
        <ecNumber evidence="4">3.6.1.22</ecNumber>
    </recommendedName>
</protein>
<evidence type="ECO:0000256" key="2">
    <source>
        <dbReference type="ARBA" id="ARBA00001947"/>
    </source>
</evidence>
<keyword evidence="7" id="KW-0460">Magnesium</keyword>
<evidence type="ECO:0000256" key="3">
    <source>
        <dbReference type="ARBA" id="ARBA00009595"/>
    </source>
</evidence>
<dbReference type="NCBIfam" id="NF001299">
    <property type="entry name" value="PRK00241.1"/>
    <property type="match status" value="1"/>
</dbReference>
<comment type="cofactor">
    <cofactor evidence="1">
        <name>Mg(2+)</name>
        <dbReference type="ChEBI" id="CHEBI:18420"/>
    </cofactor>
</comment>
<dbReference type="SUPFAM" id="SSF55811">
    <property type="entry name" value="Nudix"/>
    <property type="match status" value="1"/>
</dbReference>
<feature type="region of interest" description="Disordered" evidence="10">
    <location>
        <begin position="93"/>
        <end position="121"/>
    </location>
</feature>
<dbReference type="Gene3D" id="3.90.79.10">
    <property type="entry name" value="Nucleoside Triphosphate Pyrophosphohydrolase"/>
    <property type="match status" value="1"/>
</dbReference>
<evidence type="ECO:0000256" key="5">
    <source>
        <dbReference type="ARBA" id="ARBA00022723"/>
    </source>
</evidence>
<keyword evidence="8" id="KW-0520">NAD</keyword>
<dbReference type="EC" id="3.6.1.22" evidence="4"/>
<dbReference type="InterPro" id="IPR050241">
    <property type="entry name" value="NAD-cap_RNA_hydrolase_NudC"/>
</dbReference>
<proteinExistence type="inferred from homology"/>
<evidence type="ECO:0000256" key="10">
    <source>
        <dbReference type="SAM" id="MobiDB-lite"/>
    </source>
</evidence>
<feature type="domain" description="Nudix hydrolase" evidence="11">
    <location>
        <begin position="189"/>
        <end position="312"/>
    </location>
</feature>
<dbReference type="GO" id="GO:0035529">
    <property type="term" value="F:NADH pyrophosphatase activity"/>
    <property type="evidence" value="ECO:0007669"/>
    <property type="project" value="TreeGrafter"/>
</dbReference>
<dbReference type="InterPro" id="IPR015797">
    <property type="entry name" value="NUDIX_hydrolase-like_dom_sf"/>
</dbReference>
<accession>A0A6J4M776</accession>
<dbReference type="Gene3D" id="3.90.79.20">
    <property type="match status" value="1"/>
</dbReference>
<dbReference type="InterPro" id="IPR000086">
    <property type="entry name" value="NUDIX_hydrolase_dom"/>
</dbReference>
<dbReference type="GO" id="GO:0019677">
    <property type="term" value="P:NAD+ catabolic process"/>
    <property type="evidence" value="ECO:0007669"/>
    <property type="project" value="TreeGrafter"/>
</dbReference>
<evidence type="ECO:0000256" key="8">
    <source>
        <dbReference type="ARBA" id="ARBA00023027"/>
    </source>
</evidence>
<dbReference type="GO" id="GO:0046872">
    <property type="term" value="F:metal ion binding"/>
    <property type="evidence" value="ECO:0007669"/>
    <property type="project" value="UniProtKB-KW"/>
</dbReference>
<dbReference type="InterPro" id="IPR020084">
    <property type="entry name" value="NUDIX_hydrolase_CS"/>
</dbReference>
<evidence type="ECO:0000256" key="7">
    <source>
        <dbReference type="ARBA" id="ARBA00022842"/>
    </source>
</evidence>
<dbReference type="CDD" id="cd03429">
    <property type="entry name" value="NUDIX_NADH_pyrophosphatase_Nudt13"/>
    <property type="match status" value="1"/>
</dbReference>
<sequence length="329" mass="35096">MRSAPAAGSVEIALSRRTHERIGGRRADAEWLAEVWSDPATRVLVLTGGRFPVVEASEGAVVGWRSPEGAPDGLRLLLGERDGVVHVAVVTEDPTTQEAPQEAPQEASQKAPSEAGAEPAGDAVAVEWATLRGVGARLRAEDAGLVVHAVALAEWHRTHRFCPRCGAILEVGAGGHVLECTGCGRDHFPRTDPAVIMLVTDGERALLGRQASWPPGRYSTLAGFVEPGESLEDAVRREVMEEVGVEIGEVSYVGNQPWPFPASLMVGFFAHAETTAIDVDGDEIEDARWFSREEIAALAQEGTVVLPGGFSISRSLVEAWYGDALPGTW</sequence>
<comment type="catalytic activity">
    <reaction evidence="9">
        <text>a 5'-end NAD(+)-phospho-ribonucleoside in mRNA + H2O = a 5'-end phospho-adenosine-phospho-ribonucleoside in mRNA + beta-nicotinamide D-ribonucleotide + 2 H(+)</text>
        <dbReference type="Rhea" id="RHEA:60876"/>
        <dbReference type="Rhea" id="RHEA-COMP:15698"/>
        <dbReference type="Rhea" id="RHEA-COMP:15719"/>
        <dbReference type="ChEBI" id="CHEBI:14649"/>
        <dbReference type="ChEBI" id="CHEBI:15377"/>
        <dbReference type="ChEBI" id="CHEBI:15378"/>
        <dbReference type="ChEBI" id="CHEBI:144029"/>
        <dbReference type="ChEBI" id="CHEBI:144051"/>
    </reaction>
    <physiologicalReaction direction="left-to-right" evidence="9">
        <dbReference type="Rhea" id="RHEA:60877"/>
    </physiologicalReaction>
</comment>
<dbReference type="PROSITE" id="PS00893">
    <property type="entry name" value="NUDIX_BOX"/>
    <property type="match status" value="1"/>
</dbReference>
<keyword evidence="6 12" id="KW-0378">Hydrolase</keyword>
<keyword evidence="5" id="KW-0479">Metal-binding</keyword>
<evidence type="ECO:0000259" key="11">
    <source>
        <dbReference type="PROSITE" id="PS51462"/>
    </source>
</evidence>
<dbReference type="PANTHER" id="PTHR42904:SF6">
    <property type="entry name" value="NAD-CAPPED RNA HYDROLASE NUDT12"/>
    <property type="match status" value="1"/>
</dbReference>
<dbReference type="InterPro" id="IPR049734">
    <property type="entry name" value="NudC-like_C"/>
</dbReference>
<organism evidence="12">
    <name type="scientific">uncultured Nocardioidaceae bacterium</name>
    <dbReference type="NCBI Taxonomy" id="253824"/>
    <lineage>
        <taxon>Bacteria</taxon>
        <taxon>Bacillati</taxon>
        <taxon>Actinomycetota</taxon>
        <taxon>Actinomycetes</taxon>
        <taxon>Propionibacteriales</taxon>
        <taxon>Nocardioidaceae</taxon>
        <taxon>environmental samples</taxon>
    </lineage>
</organism>
<dbReference type="EMBL" id="CADCUF010000254">
    <property type="protein sequence ID" value="CAA9350334.1"/>
    <property type="molecule type" value="Genomic_DNA"/>
</dbReference>
<evidence type="ECO:0000256" key="6">
    <source>
        <dbReference type="ARBA" id="ARBA00022801"/>
    </source>
</evidence>
<name>A0A6J4M776_9ACTN</name>
<evidence type="ECO:0000256" key="4">
    <source>
        <dbReference type="ARBA" id="ARBA00012381"/>
    </source>
</evidence>
<reference evidence="12" key="1">
    <citation type="submission" date="2020-02" db="EMBL/GenBank/DDBJ databases">
        <authorList>
            <person name="Meier V. D."/>
        </authorList>
    </citation>
    <scope>NUCLEOTIDE SEQUENCE</scope>
    <source>
        <strain evidence="12">AVDCRST_MAG24</strain>
    </source>
</reference>
<dbReference type="PROSITE" id="PS51462">
    <property type="entry name" value="NUDIX"/>
    <property type="match status" value="1"/>
</dbReference>